<dbReference type="SUPFAM" id="SSF48150">
    <property type="entry name" value="DNA-glycosylase"/>
    <property type="match status" value="1"/>
</dbReference>
<dbReference type="Pfam" id="PF00730">
    <property type="entry name" value="HhH-GPD"/>
    <property type="match status" value="1"/>
</dbReference>
<organism evidence="7 8">
    <name type="scientific">Metabacillus arenae</name>
    <dbReference type="NCBI Taxonomy" id="2771434"/>
    <lineage>
        <taxon>Bacteria</taxon>
        <taxon>Bacillati</taxon>
        <taxon>Bacillota</taxon>
        <taxon>Bacilli</taxon>
        <taxon>Bacillales</taxon>
        <taxon>Bacillaceae</taxon>
        <taxon>Metabacillus</taxon>
    </lineage>
</organism>
<dbReference type="EC" id="3.2.2.21" evidence="3"/>
<evidence type="ECO:0000313" key="7">
    <source>
        <dbReference type="EMBL" id="MBD1379629.1"/>
    </source>
</evidence>
<dbReference type="AlphaFoldDB" id="A0A926NDR4"/>
<evidence type="ECO:0000256" key="2">
    <source>
        <dbReference type="ARBA" id="ARBA00010817"/>
    </source>
</evidence>
<dbReference type="CDD" id="cd00056">
    <property type="entry name" value="ENDO3c"/>
    <property type="match status" value="1"/>
</dbReference>
<dbReference type="InterPro" id="IPR011257">
    <property type="entry name" value="DNA_glycosylase"/>
</dbReference>
<comment type="similarity">
    <text evidence="2">Belongs to the alkylbase DNA glycosidase AlkA family.</text>
</comment>
<dbReference type="PANTHER" id="PTHR43003:SF5">
    <property type="entry name" value="DNA-3-METHYLADENINE GLYCOSYLASE"/>
    <property type="match status" value="1"/>
</dbReference>
<reference evidence="7" key="1">
    <citation type="submission" date="2020-09" db="EMBL/GenBank/DDBJ databases">
        <title>A novel bacterium of genus Bacillus, isolated from South China Sea.</title>
        <authorList>
            <person name="Huang H."/>
            <person name="Mo K."/>
            <person name="Hu Y."/>
        </authorList>
    </citation>
    <scope>NUCLEOTIDE SEQUENCE</scope>
    <source>
        <strain evidence="7">IB182487</strain>
    </source>
</reference>
<dbReference type="GO" id="GO:0005737">
    <property type="term" value="C:cytoplasm"/>
    <property type="evidence" value="ECO:0007669"/>
    <property type="project" value="TreeGrafter"/>
</dbReference>
<proteinExistence type="inferred from homology"/>
<dbReference type="InterPro" id="IPR003265">
    <property type="entry name" value="HhH-GPD_domain"/>
</dbReference>
<dbReference type="GO" id="GO:0008725">
    <property type="term" value="F:DNA-3-methyladenine glycosylase activity"/>
    <property type="evidence" value="ECO:0007669"/>
    <property type="project" value="TreeGrafter"/>
</dbReference>
<dbReference type="RefSeq" id="WP_191156556.1">
    <property type="nucleotide sequence ID" value="NZ_JACXAI010000004.1"/>
</dbReference>
<dbReference type="EMBL" id="JACXAI010000004">
    <property type="protein sequence ID" value="MBD1379629.1"/>
    <property type="molecule type" value="Genomic_DNA"/>
</dbReference>
<evidence type="ECO:0000256" key="3">
    <source>
        <dbReference type="ARBA" id="ARBA00012000"/>
    </source>
</evidence>
<dbReference type="GO" id="GO:0043916">
    <property type="term" value="F:DNA-7-methylguanine glycosylase activity"/>
    <property type="evidence" value="ECO:0007669"/>
    <property type="project" value="TreeGrafter"/>
</dbReference>
<evidence type="ECO:0000259" key="6">
    <source>
        <dbReference type="SMART" id="SM00478"/>
    </source>
</evidence>
<sequence>MWEEKLVIDPPYDFVRVLERLSIDPLKAVNIAEGTVKVPLYDKKKQPFAVTVHSIGTKLYPQFIIKGEKEKQKEIAIHEVKRIFQWDINLNDVRAHFSKSNLAQIFLEHEGTPLVLDFHLYHCLIKCIIHQQLNLAFAHKLTERFVHQFGQKMDGVWFDPTPEEVASLTYSDLRELQFSGRKAEYLIDISKLIAEGSLDLEALKHMTDEEIFKKLLPIRGIGPWTVQNILLFGLGRPNLFPKADIGIQNAMKKHFGLEKKPSPDEMDELSKEWSPYLSYASLYLWRSIE</sequence>
<comment type="catalytic activity">
    <reaction evidence="1">
        <text>Hydrolysis of alkylated DNA, releasing 3-methyladenine, 3-methylguanine, 7-methylguanine and 7-methyladenine.</text>
        <dbReference type="EC" id="3.2.2.21"/>
    </reaction>
</comment>
<dbReference type="InterPro" id="IPR051912">
    <property type="entry name" value="Alkylbase_DNA_Glycosylase/TA"/>
</dbReference>
<evidence type="ECO:0000313" key="8">
    <source>
        <dbReference type="Proteomes" id="UP000626844"/>
    </source>
</evidence>
<dbReference type="GO" id="GO:0032993">
    <property type="term" value="C:protein-DNA complex"/>
    <property type="evidence" value="ECO:0007669"/>
    <property type="project" value="TreeGrafter"/>
</dbReference>
<dbReference type="FunFam" id="1.10.340.30:FF:000004">
    <property type="entry name" value="DNA-3-methyladenine glycosylase II"/>
    <property type="match status" value="1"/>
</dbReference>
<keyword evidence="5" id="KW-0234">DNA repair</keyword>
<dbReference type="GO" id="GO:0006285">
    <property type="term" value="P:base-excision repair, AP site formation"/>
    <property type="evidence" value="ECO:0007669"/>
    <property type="project" value="TreeGrafter"/>
</dbReference>
<gene>
    <name evidence="7" type="ORF">IC621_05245</name>
</gene>
<comment type="caution">
    <text evidence="7">The sequence shown here is derived from an EMBL/GenBank/DDBJ whole genome shotgun (WGS) entry which is preliminary data.</text>
</comment>
<dbReference type="SMART" id="SM00478">
    <property type="entry name" value="ENDO3c"/>
    <property type="match status" value="1"/>
</dbReference>
<evidence type="ECO:0000256" key="5">
    <source>
        <dbReference type="ARBA" id="ARBA00023204"/>
    </source>
</evidence>
<keyword evidence="4" id="KW-0227">DNA damage</keyword>
<dbReference type="GO" id="GO:0032131">
    <property type="term" value="F:alkylated DNA binding"/>
    <property type="evidence" value="ECO:0007669"/>
    <property type="project" value="TreeGrafter"/>
</dbReference>
<dbReference type="PANTHER" id="PTHR43003">
    <property type="entry name" value="DNA-3-METHYLADENINE GLYCOSYLASE"/>
    <property type="match status" value="1"/>
</dbReference>
<keyword evidence="8" id="KW-1185">Reference proteome</keyword>
<name>A0A926NDR4_9BACI</name>
<dbReference type="GO" id="GO:0006307">
    <property type="term" value="P:DNA alkylation repair"/>
    <property type="evidence" value="ECO:0007669"/>
    <property type="project" value="TreeGrafter"/>
</dbReference>
<evidence type="ECO:0000256" key="1">
    <source>
        <dbReference type="ARBA" id="ARBA00000086"/>
    </source>
</evidence>
<evidence type="ECO:0000256" key="4">
    <source>
        <dbReference type="ARBA" id="ARBA00022763"/>
    </source>
</evidence>
<feature type="domain" description="HhH-GPD" evidence="6">
    <location>
        <begin position="129"/>
        <end position="289"/>
    </location>
</feature>
<dbReference type="Gene3D" id="1.10.1670.40">
    <property type="match status" value="1"/>
</dbReference>
<dbReference type="Gene3D" id="1.10.340.30">
    <property type="entry name" value="Hypothetical protein, domain 2"/>
    <property type="match status" value="1"/>
</dbReference>
<dbReference type="Proteomes" id="UP000626844">
    <property type="component" value="Unassembled WGS sequence"/>
</dbReference>
<protein>
    <recommendedName>
        <fullName evidence="3">DNA-3-methyladenine glycosylase II</fullName>
        <ecNumber evidence="3">3.2.2.21</ecNumber>
    </recommendedName>
</protein>
<accession>A0A926NDR4</accession>